<dbReference type="OrthoDB" id="9761577at2"/>
<evidence type="ECO:0000313" key="3">
    <source>
        <dbReference type="Proteomes" id="UP000009235"/>
    </source>
</evidence>
<dbReference type="InterPro" id="IPR017853">
    <property type="entry name" value="GH"/>
</dbReference>
<protein>
    <submittedName>
        <fullName evidence="2">Malto-oligosyltrehalose synthase</fullName>
    </submittedName>
</protein>
<gene>
    <name evidence="2" type="ordered locus">AS9A_1336</name>
</gene>
<dbReference type="EMBL" id="CP002786">
    <property type="protein sequence ID" value="AEF39788.1"/>
    <property type="molecule type" value="Genomic_DNA"/>
</dbReference>
<dbReference type="NCBIfam" id="TIGR02401">
    <property type="entry name" value="trehalose_TreY"/>
    <property type="match status" value="1"/>
</dbReference>
<proteinExistence type="predicted"/>
<dbReference type="SUPFAM" id="SSF51445">
    <property type="entry name" value="(Trans)glycosidases"/>
    <property type="match status" value="1"/>
</dbReference>
<dbReference type="InterPro" id="IPR013797">
    <property type="entry name" value="Maltooligo_trehalose_synth_4"/>
</dbReference>
<dbReference type="KEGG" id="asd:AS9A_1336"/>
<reference evidence="2 3" key="1">
    <citation type="journal article" date="2011" name="J. Bacteriol.">
        <title>Complete genome sequence of Amycolicicoccus subflavus DQS3-9A1T, an actinomycete isolated from crude oil-polluted soil.</title>
        <authorList>
            <person name="Cai M."/>
            <person name="Chen W.M."/>
            <person name="Nie Y."/>
            <person name="Chi C.Q."/>
            <person name="Wang Y.N."/>
            <person name="Tang Y.Q."/>
            <person name="Li G.Y."/>
            <person name="Wu X.L."/>
        </authorList>
    </citation>
    <scope>NUCLEOTIDE SEQUENCE [LARGE SCALE GENOMIC DNA]</scope>
    <source>
        <strain evidence="3">DSM 45089 / DQS3-9A1</strain>
    </source>
</reference>
<dbReference type="PANTHER" id="PTHR10357:SF216">
    <property type="entry name" value="MALTOOLIGOSYL TREHALOSE SYNTHASE-RELATED"/>
    <property type="match status" value="1"/>
</dbReference>
<dbReference type="GO" id="GO:0047470">
    <property type="term" value="F:(1,4)-alpha-D-glucan 1-alpha-D-glucosylmutase activity"/>
    <property type="evidence" value="ECO:0007669"/>
    <property type="project" value="TreeGrafter"/>
</dbReference>
<dbReference type="Gene3D" id="1.10.10.470">
    <property type="entry name" value="Maltooligosyl trehalose synthase, domain 4"/>
    <property type="match status" value="1"/>
</dbReference>
<dbReference type="eggNOG" id="COG3280">
    <property type="taxonomic scope" value="Bacteria"/>
</dbReference>
<dbReference type="AlphaFoldDB" id="F6EFH5"/>
<dbReference type="CDD" id="cd11336">
    <property type="entry name" value="AmyAc_MTSase"/>
    <property type="match status" value="1"/>
</dbReference>
<dbReference type="STRING" id="443218.AS9A_1336"/>
<dbReference type="Proteomes" id="UP000009235">
    <property type="component" value="Chromosome"/>
</dbReference>
<dbReference type="GO" id="GO:0005992">
    <property type="term" value="P:trehalose biosynthetic process"/>
    <property type="evidence" value="ECO:0007669"/>
    <property type="project" value="TreeGrafter"/>
</dbReference>
<dbReference type="InterPro" id="IPR012767">
    <property type="entry name" value="Trehalose_TreY"/>
</dbReference>
<dbReference type="Gene3D" id="3.30.1590.10">
    <property type="entry name" value="Maltooligosyl trehalose synthase, domain 2"/>
    <property type="match status" value="1"/>
</dbReference>
<name>F6EFH5_HOYSD</name>
<accession>F6EFH5</accession>
<dbReference type="PANTHER" id="PTHR10357">
    <property type="entry name" value="ALPHA-AMYLASE FAMILY MEMBER"/>
    <property type="match status" value="1"/>
</dbReference>
<organism evidence="2 3">
    <name type="scientific">Hoyosella subflava (strain DSM 45089 / JCM 17490 / NBRC 109087 / DQS3-9A1)</name>
    <name type="common">Amycolicicoccus subflavus</name>
    <dbReference type="NCBI Taxonomy" id="443218"/>
    <lineage>
        <taxon>Bacteria</taxon>
        <taxon>Bacillati</taxon>
        <taxon>Actinomycetota</taxon>
        <taxon>Actinomycetes</taxon>
        <taxon>Mycobacteriales</taxon>
        <taxon>Hoyosellaceae</taxon>
        <taxon>Hoyosella</taxon>
    </lineage>
</organism>
<keyword evidence="3" id="KW-1185">Reference proteome</keyword>
<dbReference type="Gene3D" id="1.10.150.200">
    <property type="entry name" value="Maltooligosyl trehalose synthase, domain 3"/>
    <property type="match status" value="1"/>
</dbReference>
<dbReference type="Gene3D" id="3.20.20.80">
    <property type="entry name" value="Glycosidases"/>
    <property type="match status" value="1"/>
</dbReference>
<sequence>MITSTYRLQLRAATAQSAGFTFDDAAGLVPYFRELGVSHLYLSPFLTAVDGSTHGYDVVDPSSVARVLGGREGLQSLADEAHAAGLGLIGDIVPNHMGVAQPASNRWWWDVLTHGRESRYADYFDIDWGSDPEGRLRLPVLGNTSELEHLELDGDVLRVHGVEYPVGAGTHGGTARGVHDRQFYRLIDWRDGPNFRRFLGINELAALRQEEKRVFEATHQLIGELTAEGVLDGVRVDHIDGLARPEQYIHWLRDLLGADKLLVVEKVIGSNEELDPQLPVDGTTGYETLREIGGLFNYPASAGALQQLAQEFTGSSWDAPTIATATRDLKITATSGPLEPELNRVSRAVSTAASDISATTEAIVETIAELPVYRADSSDHFAHLTSALNTVISRGTAVGAAAQKLQESLDDPEILSRFSQLSAGAMSIATEGPLAYRAARLISLLEMGGDPSRMATASDEFHAFFARIAETWPRTMTTLSTHDAKRGEDVRARISVLTQFPELFGELARACDAVQPAPDRASGYFLLQNIIGVWPETCPPSPALRDRLAEFAVKAVREAGIHSAWGAPDTGFEDSLINWIGEICDGSSAALISSFVARISPHAHAVSLGQKLFQLAGPGIPDVYQGTEMWEDSLTDPDNRRFISYPRFDFALRQVTRVPPSSSEPARLTKLRLVRETLRLRRERPSTFIGGGYAPLAPEQTFVAGFSRSPSGRPPEVVAIAARFTAVRSQQDWEHTTVKLPAGTWTDRLTGISHAGTVDAPTILGTYPVALLTQA</sequence>
<dbReference type="SMART" id="SM00642">
    <property type="entry name" value="Aamy"/>
    <property type="match status" value="1"/>
</dbReference>
<dbReference type="HOGENOM" id="CLU_005045_1_0_11"/>
<evidence type="ECO:0000259" key="1">
    <source>
        <dbReference type="SMART" id="SM00642"/>
    </source>
</evidence>
<dbReference type="InterPro" id="IPR006047">
    <property type="entry name" value="GH13_cat_dom"/>
</dbReference>
<feature type="domain" description="Glycosyl hydrolase family 13 catalytic" evidence="1">
    <location>
        <begin position="21"/>
        <end position="445"/>
    </location>
</feature>
<dbReference type="Pfam" id="PF00128">
    <property type="entry name" value="Alpha-amylase"/>
    <property type="match status" value="1"/>
</dbReference>
<dbReference type="GO" id="GO:0030980">
    <property type="term" value="P:alpha-glucan catabolic process"/>
    <property type="evidence" value="ECO:0007669"/>
    <property type="project" value="TreeGrafter"/>
</dbReference>
<dbReference type="RefSeq" id="WP_013806137.1">
    <property type="nucleotide sequence ID" value="NC_015564.1"/>
</dbReference>
<evidence type="ECO:0000313" key="2">
    <source>
        <dbReference type="EMBL" id="AEF39788.1"/>
    </source>
</evidence>